<feature type="transmembrane region" description="Helical" evidence="6">
    <location>
        <begin position="17"/>
        <end position="38"/>
    </location>
</feature>
<accession>A0A1B1TCN5</accession>
<dbReference type="PANTHER" id="PTHR30477">
    <property type="entry name" value="ABC-TRANSPORTER METAL-BINDING PROTEIN"/>
    <property type="match status" value="1"/>
</dbReference>
<dbReference type="Pfam" id="PF00950">
    <property type="entry name" value="ABC-3"/>
    <property type="match status" value="1"/>
</dbReference>
<feature type="transmembrane region" description="Helical" evidence="6">
    <location>
        <begin position="169"/>
        <end position="191"/>
    </location>
</feature>
<feature type="transmembrane region" description="Helical" evidence="6">
    <location>
        <begin position="203"/>
        <end position="221"/>
    </location>
</feature>
<protein>
    <submittedName>
        <fullName evidence="7">ABC-type Mn2+/Zn2+ transport protein, permease component</fullName>
    </submittedName>
</protein>
<evidence type="ECO:0000256" key="5">
    <source>
        <dbReference type="ARBA" id="ARBA00023136"/>
    </source>
</evidence>
<dbReference type="InterPro" id="IPR001626">
    <property type="entry name" value="ABC_TroCD"/>
</dbReference>
<sequence length="314" mass="33259">MSILPTSFSPGEFLMRIFTPLLEFVAPVVPGEIFPYFFTMEMFQRATISAIIVTIVAGLLGTFLLIRNLALIGDGLAHVSFGGVAIGVVLGATSPLWYALVFSIIASIIIYELQSREILTGDASIAIFLTGMLALGLVVLRMNGGGITTDIEGYLFGNLLLIDASDLDLISIICITSFLILFVIRTGLLAITVDPLAAAIQGIPVRSIGLLFSVVTAAVVVSMVQVVGALLVTSLLVTPAATAQLVGKSFRSCMLWTQFFGLSSVLLGLYLSAENDTGSGSMIALVAAIIFCLTAIITNIPNFVNYTNSIFSEE</sequence>
<proteinExistence type="inferred from homology"/>
<feature type="transmembrane region" description="Helical" evidence="6">
    <location>
        <begin position="123"/>
        <end position="140"/>
    </location>
</feature>
<dbReference type="GO" id="GO:0055085">
    <property type="term" value="P:transmembrane transport"/>
    <property type="evidence" value="ECO:0007669"/>
    <property type="project" value="InterPro"/>
</dbReference>
<dbReference type="Gene3D" id="1.10.3470.10">
    <property type="entry name" value="ABC transporter involved in vitamin B12 uptake, BtuC"/>
    <property type="match status" value="1"/>
</dbReference>
<dbReference type="EMBL" id="KP211867">
    <property type="protein sequence ID" value="ANV80047.1"/>
    <property type="molecule type" value="Genomic_DNA"/>
</dbReference>
<keyword evidence="4 6" id="KW-1133">Transmembrane helix</keyword>
<comment type="similarity">
    <text evidence="2">Belongs to the ABC-3 integral membrane protein family.</text>
</comment>
<keyword evidence="5 6" id="KW-0472">Membrane</keyword>
<dbReference type="GO" id="GO:0043190">
    <property type="term" value="C:ATP-binding cassette (ABC) transporter complex"/>
    <property type="evidence" value="ECO:0007669"/>
    <property type="project" value="InterPro"/>
</dbReference>
<comment type="subcellular location">
    <subcellularLocation>
        <location evidence="1">Membrane</location>
        <topology evidence="1">Multi-pass membrane protein</topology>
    </subcellularLocation>
</comment>
<evidence type="ECO:0000256" key="6">
    <source>
        <dbReference type="SAM" id="Phobius"/>
    </source>
</evidence>
<keyword evidence="3 6" id="KW-0812">Transmembrane</keyword>
<evidence type="ECO:0000256" key="4">
    <source>
        <dbReference type="ARBA" id="ARBA00022989"/>
    </source>
</evidence>
<dbReference type="InterPro" id="IPR037294">
    <property type="entry name" value="ABC_BtuC-like"/>
</dbReference>
<name>A0A1B1TCN5_9ARCH</name>
<dbReference type="PANTHER" id="PTHR30477:SF0">
    <property type="entry name" value="METAL TRANSPORT SYSTEM MEMBRANE PROTEIN TM_0125-RELATED"/>
    <property type="match status" value="1"/>
</dbReference>
<feature type="transmembrane region" description="Helical" evidence="6">
    <location>
        <begin position="84"/>
        <end position="111"/>
    </location>
</feature>
<reference evidence="7" key="2">
    <citation type="journal article" date="2015" name="ISME J.">
        <title>A new class of marine Euryarchaeota group II from the Mediterranean deep chlorophyll maximum.</title>
        <authorList>
            <person name="Martin-Cuadrado A.B."/>
            <person name="Garcia-Heredia I."/>
            <person name="Molto A.G."/>
            <person name="Lopez-Ubeda R."/>
            <person name="Kimes N."/>
            <person name="Lopez-Garcia P."/>
            <person name="Moreira D."/>
            <person name="Rodriguez-Valera F."/>
        </authorList>
    </citation>
    <scope>NUCLEOTIDE SEQUENCE</scope>
</reference>
<organism evidence="7">
    <name type="scientific">uncultured Poseidoniia archaeon</name>
    <dbReference type="NCBI Taxonomy" id="1697135"/>
    <lineage>
        <taxon>Archaea</taxon>
        <taxon>Methanobacteriati</taxon>
        <taxon>Thermoplasmatota</taxon>
        <taxon>Candidatus Poseidoniia</taxon>
        <taxon>environmental samples</taxon>
    </lineage>
</organism>
<reference evidence="7" key="1">
    <citation type="submission" date="2014-11" db="EMBL/GenBank/DDBJ databases">
        <authorList>
            <person name="Zhu J."/>
            <person name="Qi W."/>
            <person name="Song R."/>
        </authorList>
    </citation>
    <scope>NUCLEOTIDE SEQUENCE</scope>
</reference>
<evidence type="ECO:0000313" key="7">
    <source>
        <dbReference type="EMBL" id="ANV80047.1"/>
    </source>
</evidence>
<feature type="transmembrane region" description="Helical" evidence="6">
    <location>
        <begin position="253"/>
        <end position="273"/>
    </location>
</feature>
<feature type="transmembrane region" description="Helical" evidence="6">
    <location>
        <begin position="50"/>
        <end position="72"/>
    </location>
</feature>
<evidence type="ECO:0000256" key="3">
    <source>
        <dbReference type="ARBA" id="ARBA00022692"/>
    </source>
</evidence>
<dbReference type="SUPFAM" id="SSF81345">
    <property type="entry name" value="ABC transporter involved in vitamin B12 uptake, BtuC"/>
    <property type="match status" value="1"/>
</dbReference>
<feature type="transmembrane region" description="Helical" evidence="6">
    <location>
        <begin position="279"/>
        <end position="300"/>
    </location>
</feature>
<dbReference type="AlphaFoldDB" id="A0A1B1TCN5"/>
<evidence type="ECO:0000256" key="2">
    <source>
        <dbReference type="ARBA" id="ARBA00008034"/>
    </source>
</evidence>
<evidence type="ECO:0000256" key="1">
    <source>
        <dbReference type="ARBA" id="ARBA00004141"/>
    </source>
</evidence>